<feature type="transmembrane region" description="Helical" evidence="7">
    <location>
        <begin position="114"/>
        <end position="133"/>
    </location>
</feature>
<dbReference type="PANTHER" id="PTHR47737">
    <property type="entry name" value="GLYCINE BETAINE/PROLINE BETAINE TRANSPORT SYSTEM PERMEASE PROTEIN PROW"/>
    <property type="match status" value="1"/>
</dbReference>
<evidence type="ECO:0000313" key="10">
    <source>
        <dbReference type="Proteomes" id="UP000203589"/>
    </source>
</evidence>
<dbReference type="GO" id="GO:0031460">
    <property type="term" value="P:glycine betaine transport"/>
    <property type="evidence" value="ECO:0007669"/>
    <property type="project" value="UniProtKB-ARBA"/>
</dbReference>
<dbReference type="Gene3D" id="1.10.3720.10">
    <property type="entry name" value="MetI-like"/>
    <property type="match status" value="2"/>
</dbReference>
<dbReference type="RefSeq" id="WP_198319822.1">
    <property type="nucleotide sequence ID" value="NZ_CP022540.1"/>
</dbReference>
<feature type="transmembrane region" description="Helical" evidence="7">
    <location>
        <begin position="295"/>
        <end position="315"/>
    </location>
</feature>
<keyword evidence="4 7" id="KW-0812">Transmembrane</keyword>
<dbReference type="FunFam" id="1.10.3720.10:FF:000001">
    <property type="entry name" value="Glycine betaine ABC transporter, permease"/>
    <property type="match status" value="1"/>
</dbReference>
<feature type="transmembrane region" description="Helical" evidence="7">
    <location>
        <begin position="551"/>
        <end position="581"/>
    </location>
</feature>
<proteinExistence type="inferred from homology"/>
<keyword evidence="5 7" id="KW-1133">Transmembrane helix</keyword>
<feature type="transmembrane region" description="Helical" evidence="7">
    <location>
        <begin position="627"/>
        <end position="647"/>
    </location>
</feature>
<feature type="transmembrane region" description="Helical" evidence="7">
    <location>
        <begin position="423"/>
        <end position="440"/>
    </location>
</feature>
<dbReference type="GO" id="GO:0015871">
    <property type="term" value="P:choline transport"/>
    <property type="evidence" value="ECO:0007669"/>
    <property type="project" value="TreeGrafter"/>
</dbReference>
<protein>
    <submittedName>
        <fullName evidence="9">Glycine betaine/proline betaine transport system permease protein ProW</fullName>
    </submittedName>
</protein>
<evidence type="ECO:0000259" key="8">
    <source>
        <dbReference type="PROSITE" id="PS50928"/>
    </source>
</evidence>
<feature type="transmembrane region" description="Helical" evidence="7">
    <location>
        <begin position="20"/>
        <end position="40"/>
    </location>
</feature>
<accession>A0A222E6J1</accession>
<dbReference type="GO" id="GO:0015226">
    <property type="term" value="F:carnitine transmembrane transporter activity"/>
    <property type="evidence" value="ECO:0007669"/>
    <property type="project" value="TreeGrafter"/>
</dbReference>
<dbReference type="KEGG" id="aht:ANTHELSMS3_03155"/>
<keyword evidence="6 7" id="KW-0472">Membrane</keyword>
<feature type="transmembrane region" description="Helical" evidence="7">
    <location>
        <begin position="485"/>
        <end position="503"/>
    </location>
</feature>
<evidence type="ECO:0000256" key="3">
    <source>
        <dbReference type="ARBA" id="ARBA00022475"/>
    </source>
</evidence>
<evidence type="ECO:0000256" key="5">
    <source>
        <dbReference type="ARBA" id="ARBA00022989"/>
    </source>
</evidence>
<keyword evidence="3" id="KW-1003">Cell membrane</keyword>
<feature type="domain" description="ABC transmembrane type-1" evidence="8">
    <location>
        <begin position="506"/>
        <end position="685"/>
    </location>
</feature>
<evidence type="ECO:0000256" key="4">
    <source>
        <dbReference type="ARBA" id="ARBA00022692"/>
    </source>
</evidence>
<evidence type="ECO:0000256" key="7">
    <source>
        <dbReference type="RuleBase" id="RU363032"/>
    </source>
</evidence>
<evidence type="ECO:0000313" key="9">
    <source>
        <dbReference type="EMBL" id="ASP21806.1"/>
    </source>
</evidence>
<feature type="transmembrane region" description="Helical" evidence="7">
    <location>
        <begin position="447"/>
        <end position="479"/>
    </location>
</feature>
<dbReference type="EMBL" id="CP022540">
    <property type="protein sequence ID" value="ASP21806.1"/>
    <property type="molecule type" value="Genomic_DNA"/>
</dbReference>
<reference evidence="9 10" key="1">
    <citation type="submission" date="2017-07" db="EMBL/GenBank/DDBJ databases">
        <title>Genome Sequence of Antarctobacter heliothermus Strain SMS3 Isolated from a culture of the Diatom Skeletonema marinoi.</title>
        <authorList>
            <person name="Topel M."/>
            <person name="Pinder M.I.M."/>
            <person name="Johansson O.N."/>
            <person name="Kourtchenko O."/>
            <person name="Godhe A."/>
            <person name="Clarke A.K."/>
        </authorList>
    </citation>
    <scope>NUCLEOTIDE SEQUENCE [LARGE SCALE GENOMIC DNA]</scope>
    <source>
        <strain evidence="9 10">SMS3</strain>
    </source>
</reference>
<dbReference type="CDD" id="cd06261">
    <property type="entry name" value="TM_PBP2"/>
    <property type="match status" value="2"/>
</dbReference>
<dbReference type="PANTHER" id="PTHR47737:SF1">
    <property type="entry name" value="GLYCINE BETAINE_PROLINE BETAINE TRANSPORT SYSTEM PERMEASE PROTEIN PROW"/>
    <property type="match status" value="1"/>
</dbReference>
<feature type="transmembrane region" description="Helical" evidence="7">
    <location>
        <begin position="667"/>
        <end position="688"/>
    </location>
</feature>
<dbReference type="GO" id="GO:0043190">
    <property type="term" value="C:ATP-binding cassette (ABC) transporter complex"/>
    <property type="evidence" value="ECO:0007669"/>
    <property type="project" value="TreeGrafter"/>
</dbReference>
<name>A0A222E6J1_9RHOB</name>
<feature type="transmembrane region" description="Helical" evidence="7">
    <location>
        <begin position="336"/>
        <end position="355"/>
    </location>
</feature>
<comment type="subcellular location">
    <subcellularLocation>
        <location evidence="1 7">Cell membrane</location>
        <topology evidence="1 7">Multi-pass membrane protein</topology>
    </subcellularLocation>
</comment>
<dbReference type="Proteomes" id="UP000203589">
    <property type="component" value="Chromosome"/>
</dbReference>
<dbReference type="GO" id="GO:0005275">
    <property type="term" value="F:amine transmembrane transporter activity"/>
    <property type="evidence" value="ECO:0007669"/>
    <property type="project" value="TreeGrafter"/>
</dbReference>
<evidence type="ECO:0000256" key="1">
    <source>
        <dbReference type="ARBA" id="ARBA00004651"/>
    </source>
</evidence>
<gene>
    <name evidence="9" type="primary">proW</name>
    <name evidence="9" type="ORF">ANTHELSMS3_03155</name>
</gene>
<dbReference type="AlphaFoldDB" id="A0A222E6J1"/>
<feature type="transmembrane region" description="Helical" evidence="7">
    <location>
        <begin position="510"/>
        <end position="531"/>
    </location>
</feature>
<comment type="similarity">
    <text evidence="7">Belongs to the binding-protein-dependent transport system permease family.</text>
</comment>
<sequence length="701" mass="75865">MTQVDAHSAPLSALPMARRWLGWPLVILFALLCVLAQGAVDWLQDYPSALQLPVAAWFNAVMDWFVDNFRPFFRAITLLFTYPMTWIRDLLQWLPWSATVLVIAGIAYKVRGPGLAAFTALSFVYVLMVGLWAPAMNSLALVFISVPLAVLVGFGLGVWGFVSPRAERGLMPLLDVAQTVPAFAYLLPILLLFGFGPVVGLVASVLFAFPPMVRNTILGLREVPSEIIESGQMSGATRGQLFWRVRVPAALRQILIGVNQTTMASLSMVIIASIIGGTADIGWEVLSTMRKAEFGASLVAGIVIALLAMVLDRLTAGLAETEGRGMEHRGYAARHGFWIALAAATIAVIVLRPVLPVLENWPAGWHVNLASPLNTAIQSFILTFKPALETIKNSVIFFAMLPLKIGLDKAVSPFTWGFALQPWHTAVYTMLIVAGTALALRTGRTSVAVWIVLVGIVLYVGITDMPWLAVVAILVFFGWRMGGTRLAVSTALALAFLLVTGSWDKAMLSIHLATMAVLASFLIGTTLGIVASQKDWFSRFMRPINDTLQTMPPFVLLIPTVMLFKIGDFSALLAIISYAYVPAFRYTEHGLRHVSAEAVEAATSLGATPRQLLFQVRLPLALPNIMLGLNQTIMYGIAMLVIAALVGTSDLGQEVYIGLSAGNFGQGFVAGIGMAIIAITADRFCLAWQRNHATKIAKGTS</sequence>
<keyword evidence="10" id="KW-1185">Reference proteome</keyword>
<evidence type="ECO:0000256" key="2">
    <source>
        <dbReference type="ARBA" id="ARBA00022448"/>
    </source>
</evidence>
<dbReference type="PROSITE" id="PS50928">
    <property type="entry name" value="ABC_TM1"/>
    <property type="match status" value="2"/>
</dbReference>
<dbReference type="SUPFAM" id="SSF161098">
    <property type="entry name" value="MetI-like"/>
    <property type="match status" value="2"/>
</dbReference>
<dbReference type="InterPro" id="IPR000515">
    <property type="entry name" value="MetI-like"/>
</dbReference>
<keyword evidence="2 7" id="KW-0813">Transport</keyword>
<evidence type="ECO:0000256" key="6">
    <source>
        <dbReference type="ARBA" id="ARBA00023136"/>
    </source>
</evidence>
<dbReference type="InterPro" id="IPR035906">
    <property type="entry name" value="MetI-like_sf"/>
</dbReference>
<feature type="transmembrane region" description="Helical" evidence="7">
    <location>
        <begin position="182"/>
        <end position="209"/>
    </location>
</feature>
<feature type="transmembrane region" description="Helical" evidence="7">
    <location>
        <begin position="140"/>
        <end position="162"/>
    </location>
</feature>
<feature type="transmembrane region" description="Helical" evidence="7">
    <location>
        <begin position="90"/>
        <end position="108"/>
    </location>
</feature>
<dbReference type="Pfam" id="PF00528">
    <property type="entry name" value="BPD_transp_1"/>
    <property type="match status" value="2"/>
</dbReference>
<organism evidence="9 10">
    <name type="scientific">Antarctobacter heliothermus</name>
    <dbReference type="NCBI Taxonomy" id="74033"/>
    <lineage>
        <taxon>Bacteria</taxon>
        <taxon>Pseudomonadati</taxon>
        <taxon>Pseudomonadota</taxon>
        <taxon>Alphaproteobacteria</taxon>
        <taxon>Rhodobacterales</taxon>
        <taxon>Roseobacteraceae</taxon>
        <taxon>Antarctobacter</taxon>
    </lineage>
</organism>
<feature type="domain" description="ABC transmembrane type-1" evidence="8">
    <location>
        <begin position="135"/>
        <end position="315"/>
    </location>
</feature>